<dbReference type="Pfam" id="PF03195">
    <property type="entry name" value="LOB"/>
    <property type="match status" value="1"/>
</dbReference>
<keyword evidence="5" id="KW-1185">Reference proteome</keyword>
<dbReference type="EMBL" id="CAMGYJ010000002">
    <property type="protein sequence ID" value="CAI0375461.1"/>
    <property type="molecule type" value="Genomic_DNA"/>
</dbReference>
<comment type="caution">
    <text evidence="4">The sequence shown here is derived from an EMBL/GenBank/DDBJ whole genome shotgun (WGS) entry which is preliminary data.</text>
</comment>
<evidence type="ECO:0000313" key="5">
    <source>
        <dbReference type="Proteomes" id="UP001154282"/>
    </source>
</evidence>
<feature type="compositionally biased region" description="Polar residues" evidence="2">
    <location>
        <begin position="38"/>
        <end position="56"/>
    </location>
</feature>
<feature type="domain" description="LOB" evidence="3">
    <location>
        <begin position="63"/>
        <end position="164"/>
    </location>
</feature>
<dbReference type="InterPro" id="IPR004883">
    <property type="entry name" value="LOB"/>
</dbReference>
<protein>
    <recommendedName>
        <fullName evidence="3">LOB domain-containing protein</fullName>
    </recommendedName>
</protein>
<proteinExistence type="inferred from homology"/>
<name>A0AAV0GS22_9ROSI</name>
<feature type="compositionally biased region" description="Low complexity" evidence="2">
    <location>
        <begin position="1"/>
        <end position="37"/>
    </location>
</feature>
<comment type="similarity">
    <text evidence="1">Belongs to the LOB domain-containing protein family.</text>
</comment>
<gene>
    <name evidence="4" type="ORF">LITE_LOCUS596</name>
</gene>
<dbReference type="PANTHER" id="PTHR31301:SF68">
    <property type="entry name" value="LOB DOMAIN-CONTAINING PROTEIN 32-RELATED"/>
    <property type="match status" value="1"/>
</dbReference>
<feature type="region of interest" description="Disordered" evidence="2">
    <location>
        <begin position="1"/>
        <end position="57"/>
    </location>
</feature>
<reference evidence="4" key="1">
    <citation type="submission" date="2022-08" db="EMBL/GenBank/DDBJ databases">
        <authorList>
            <person name="Gutierrez-Valencia J."/>
        </authorList>
    </citation>
    <scope>NUCLEOTIDE SEQUENCE</scope>
</reference>
<sequence>QRPASTTRSTAASASSPSSSTASSSSTWISTSPGRSSTNTSALNPCSSPPQISASPETPLLSSPCAACKFLRRKCTAECVFAPYFPPDQPAKFASVHRVFGASNVAKLLNEIPAAQRDDAANSLAYEAEARFNDPVYGCVGFISQLQHRLKQLHLDLHLARQELDKYIGPQSLLVPSPNFGVPGNPSSSTLMIPPQQQQINSYPMMGIPTGSGLPVMIRENNTQLQQQFHHRLQLQEAAQQQQRQFQQQEVIRLMDGGVTATGFNEIISSPSMGVSTPSSSSLALGEMDHDRAYQGQQVQRPVVELKPQLFLQQQHHLQKEQRQEGSTGPSG</sequence>
<evidence type="ECO:0000256" key="2">
    <source>
        <dbReference type="SAM" id="MobiDB-lite"/>
    </source>
</evidence>
<evidence type="ECO:0000313" key="4">
    <source>
        <dbReference type="EMBL" id="CAI0375461.1"/>
    </source>
</evidence>
<dbReference type="AlphaFoldDB" id="A0AAV0GS22"/>
<feature type="non-terminal residue" evidence="4">
    <location>
        <position position="1"/>
    </location>
</feature>
<organism evidence="4 5">
    <name type="scientific">Linum tenue</name>
    <dbReference type="NCBI Taxonomy" id="586396"/>
    <lineage>
        <taxon>Eukaryota</taxon>
        <taxon>Viridiplantae</taxon>
        <taxon>Streptophyta</taxon>
        <taxon>Embryophyta</taxon>
        <taxon>Tracheophyta</taxon>
        <taxon>Spermatophyta</taxon>
        <taxon>Magnoliopsida</taxon>
        <taxon>eudicotyledons</taxon>
        <taxon>Gunneridae</taxon>
        <taxon>Pentapetalae</taxon>
        <taxon>rosids</taxon>
        <taxon>fabids</taxon>
        <taxon>Malpighiales</taxon>
        <taxon>Linaceae</taxon>
        <taxon>Linum</taxon>
    </lineage>
</organism>
<dbReference type="Proteomes" id="UP001154282">
    <property type="component" value="Unassembled WGS sequence"/>
</dbReference>
<dbReference type="PANTHER" id="PTHR31301">
    <property type="entry name" value="LOB DOMAIN-CONTAINING PROTEIN 4-RELATED"/>
    <property type="match status" value="1"/>
</dbReference>
<evidence type="ECO:0000259" key="3">
    <source>
        <dbReference type="PROSITE" id="PS50891"/>
    </source>
</evidence>
<accession>A0AAV0GS22</accession>
<evidence type="ECO:0000256" key="1">
    <source>
        <dbReference type="ARBA" id="ARBA00005474"/>
    </source>
</evidence>
<dbReference type="PROSITE" id="PS50891">
    <property type="entry name" value="LOB"/>
    <property type="match status" value="1"/>
</dbReference>